<dbReference type="InterPro" id="IPR023213">
    <property type="entry name" value="CAT-like_dom_sf"/>
</dbReference>
<name>A0A0D6QVS0_ARACU</name>
<dbReference type="InterPro" id="IPR051504">
    <property type="entry name" value="Plant_metabolite_acyltrans"/>
</dbReference>
<dbReference type="EMBL" id="GCKF01045560">
    <property type="protein sequence ID" value="JAG93810.1"/>
    <property type="molecule type" value="Transcribed_RNA"/>
</dbReference>
<dbReference type="PANTHER" id="PTHR31625">
    <property type="match status" value="1"/>
</dbReference>
<evidence type="ECO:0000256" key="1">
    <source>
        <dbReference type="ARBA" id="ARBA00022679"/>
    </source>
</evidence>
<accession>A0A0D6QVS0</accession>
<dbReference type="Gene3D" id="3.30.559.10">
    <property type="entry name" value="Chloramphenicol acetyltransferase-like domain"/>
    <property type="match status" value="2"/>
</dbReference>
<evidence type="ECO:0000256" key="3">
    <source>
        <dbReference type="SAM" id="MobiDB-lite"/>
    </source>
</evidence>
<keyword evidence="2" id="KW-0012">Acyltransferase</keyword>
<dbReference type="AlphaFoldDB" id="A0A0D6QVS0"/>
<reference evidence="4" key="1">
    <citation type="submission" date="2015-03" db="EMBL/GenBank/DDBJ databases">
        <title>A transcriptome of Araucaria cunninghamii, an australian fine timber species.</title>
        <authorList>
            <person name="Jing Yi C.J.Y."/>
            <person name="Yin San L.Y.S."/>
            <person name="Abdul Karim S.S."/>
            <person name="Wan Azmi N.N."/>
            <person name="Hercus R.R."/>
            <person name="Croft L.L."/>
        </authorList>
    </citation>
    <scope>NUCLEOTIDE SEQUENCE</scope>
    <source>
        <strain evidence="4">MI0301</strain>
        <tissue evidence="4">Leaf</tissue>
    </source>
</reference>
<feature type="region of interest" description="Disordered" evidence="3">
    <location>
        <begin position="271"/>
        <end position="295"/>
    </location>
</feature>
<evidence type="ECO:0000256" key="2">
    <source>
        <dbReference type="ARBA" id="ARBA00023315"/>
    </source>
</evidence>
<dbReference type="GO" id="GO:0016747">
    <property type="term" value="F:acyltransferase activity, transferring groups other than amino-acyl groups"/>
    <property type="evidence" value="ECO:0007669"/>
    <property type="project" value="UniProtKB-ARBA"/>
</dbReference>
<dbReference type="GO" id="GO:0042617">
    <property type="term" value="P:paclitaxel biosynthetic process"/>
    <property type="evidence" value="ECO:0007669"/>
    <property type="project" value="UniProtKB-UniPathway"/>
</dbReference>
<proteinExistence type="predicted"/>
<sequence>MVEPANSYLLKLASIILSKFYLCVIIVQPTAAMASATITLLDEAQPQLKVSKISAVAPAIPTSRQRIFLSILDFWFLPFRNVQRLFFYRISAEDEYSLVVDRLRESLSSVLVYFYPLAGRIDNGESGRPAIDCNDDGVEFVEASIDMPFQLLERDGFERRPFFQTLVRVANPLLHQNYTPPVLSIQVTAFEGSGICIGTTLHHAIADGNSFWHFMKSWVECSRGLPVSKPPDHRRSIFIRENKGLASISLKAQEVSNDRFAGAKIFNFVPDDLQPEHGKPVGGSDPQNQEETAQNWVDPSDKLELVYSKFRFKKERIRDLKQRAGASSSFVAVTAQFWRCVMIARGVPPEEDVSFTVLVDLRGRVKPPLPSSYFGNCISVGVVKIKARKLVNEDISFAAGLIEEVINFCTTETYVNNMMEWLRSPDNGYPSFLSERGRYATNAVGSPRFPLYDIDYGWGKPLNVQLLSINGIGGMVLDPASDGGGSIVVSTRLPQHQMETLSELLFV</sequence>
<feature type="compositionally biased region" description="Polar residues" evidence="3">
    <location>
        <begin position="285"/>
        <end position="295"/>
    </location>
</feature>
<dbReference type="UniPathway" id="UPA00842"/>
<protein>
    <submittedName>
        <fullName evidence="4">Uncharacterized protein</fullName>
    </submittedName>
</protein>
<keyword evidence="1" id="KW-0808">Transferase</keyword>
<dbReference type="Pfam" id="PF02458">
    <property type="entry name" value="Transferase"/>
    <property type="match status" value="1"/>
</dbReference>
<organism evidence="4">
    <name type="scientific">Araucaria cunninghamii</name>
    <name type="common">Hoop pine</name>
    <name type="synonym">Moreton Bay pine</name>
    <dbReference type="NCBI Taxonomy" id="56994"/>
    <lineage>
        <taxon>Eukaryota</taxon>
        <taxon>Viridiplantae</taxon>
        <taxon>Streptophyta</taxon>
        <taxon>Embryophyta</taxon>
        <taxon>Tracheophyta</taxon>
        <taxon>Spermatophyta</taxon>
        <taxon>Pinopsida</taxon>
        <taxon>Pinidae</taxon>
        <taxon>Conifers II</taxon>
        <taxon>Araucariales</taxon>
        <taxon>Araucariaceae</taxon>
        <taxon>Araucaria</taxon>
    </lineage>
</organism>
<evidence type="ECO:0000313" key="4">
    <source>
        <dbReference type="EMBL" id="JAG93810.1"/>
    </source>
</evidence>